<dbReference type="PROSITE" id="PS00211">
    <property type="entry name" value="ABC_TRANSPORTER_1"/>
    <property type="match status" value="1"/>
</dbReference>
<evidence type="ECO:0000256" key="2">
    <source>
        <dbReference type="ARBA" id="ARBA00022741"/>
    </source>
</evidence>
<gene>
    <name evidence="5" type="ORF">BWI95_04905</name>
</gene>
<reference evidence="5 6" key="1">
    <citation type="submission" date="2017-01" db="EMBL/GenBank/DDBJ databases">
        <authorList>
            <person name="Cao J.-M."/>
        </authorList>
    </citation>
    <scope>NUCLEOTIDE SEQUENCE [LARGE SCALE GENOMIC DNA]</scope>
    <source>
        <strain evidence="5 6">888-76</strain>
    </source>
</reference>
<dbReference type="SMART" id="SM00382">
    <property type="entry name" value="AAA"/>
    <property type="match status" value="1"/>
</dbReference>
<dbReference type="Gene3D" id="3.40.50.300">
    <property type="entry name" value="P-loop containing nucleotide triphosphate hydrolases"/>
    <property type="match status" value="1"/>
</dbReference>
<dbReference type="SUPFAM" id="SSF52540">
    <property type="entry name" value="P-loop containing nucleoside triphosphate hydrolases"/>
    <property type="match status" value="1"/>
</dbReference>
<evidence type="ECO:0000259" key="4">
    <source>
        <dbReference type="PROSITE" id="PS50893"/>
    </source>
</evidence>
<evidence type="ECO:0000313" key="5">
    <source>
        <dbReference type="EMBL" id="APZ04443.1"/>
    </source>
</evidence>
<evidence type="ECO:0000313" key="6">
    <source>
        <dbReference type="Proteomes" id="UP000187148"/>
    </source>
</evidence>
<dbReference type="InterPro" id="IPR027417">
    <property type="entry name" value="P-loop_NTPase"/>
</dbReference>
<dbReference type="SUPFAM" id="SSF50331">
    <property type="entry name" value="MOP-like"/>
    <property type="match status" value="1"/>
</dbReference>
<dbReference type="InterPro" id="IPR003439">
    <property type="entry name" value="ABC_transporter-like_ATP-bd"/>
</dbReference>
<dbReference type="PANTHER" id="PTHR42781">
    <property type="entry name" value="SPERMIDINE/PUTRESCINE IMPORT ATP-BINDING PROTEIN POTA"/>
    <property type="match status" value="1"/>
</dbReference>
<dbReference type="FunFam" id="3.40.50.300:FF:000425">
    <property type="entry name" value="Probable ABC transporter, ATP-binding subunit"/>
    <property type="match status" value="1"/>
</dbReference>
<dbReference type="PROSITE" id="PS50893">
    <property type="entry name" value="ABC_TRANSPORTER_2"/>
    <property type="match status" value="1"/>
</dbReference>
<dbReference type="RefSeq" id="WP_076769095.1">
    <property type="nucleotide sequence ID" value="NZ_CP019445.1"/>
</dbReference>
<dbReference type="GO" id="GO:0016887">
    <property type="term" value="F:ATP hydrolysis activity"/>
    <property type="evidence" value="ECO:0007669"/>
    <property type="project" value="InterPro"/>
</dbReference>
<feature type="domain" description="ABC transporter" evidence="4">
    <location>
        <begin position="4"/>
        <end position="240"/>
    </location>
</feature>
<dbReference type="InterPro" id="IPR017871">
    <property type="entry name" value="ABC_transporter-like_CS"/>
</dbReference>
<dbReference type="Proteomes" id="UP000187148">
    <property type="component" value="Chromosome"/>
</dbReference>
<keyword evidence="2" id="KW-0547">Nucleotide-binding</keyword>
<dbReference type="InterPro" id="IPR008995">
    <property type="entry name" value="Mo/tungstate-bd_C_term_dom"/>
</dbReference>
<evidence type="ECO:0000256" key="3">
    <source>
        <dbReference type="ARBA" id="ARBA00022840"/>
    </source>
</evidence>
<sequence length="356" mass="39502">MIELTVENLHLTYGDNPVLKGVSMDLKRGEVVSLLGPSGSGKTTLLRAVAGLEKPTQGRITIGKNMVYDGTPRSEVPAEERNLGLVFQSYALWPHKTVFENVAYPLKLRKIAAHEISQRVQSVLDQLGLGALGQRHPHQLSGGQQQRVAIGRALVYNPPVILLDEPLSNLDAKLREEARVFLRELIVKLGLSALMVTHDQNEAMAISDRILLLNNGVIEQQGTPQEMYSKPSTLFTAEFMGSNNRLHGKVTEVSNGRARIEGAQWALWGMAGPGVNVGQEGTAVIRVESLRLTETPQDNSLDLPMLTSMYLGDRWEYLFRTPVDDYVVRVYGTQSRAAQNYRVVLPADQLWIFPKK</sequence>
<dbReference type="Pfam" id="PF00005">
    <property type="entry name" value="ABC_tran"/>
    <property type="match status" value="1"/>
</dbReference>
<name>A0A807LDU9_9ENTR</name>
<dbReference type="Gene3D" id="2.40.50.100">
    <property type="match status" value="1"/>
</dbReference>
<keyword evidence="6" id="KW-1185">Reference proteome</keyword>
<dbReference type="KEGG" id="kco:BWI95_04905"/>
<accession>A0A807LDU9</accession>
<dbReference type="PANTHER" id="PTHR42781:SF4">
    <property type="entry name" value="SPERMIDINE_PUTRESCINE IMPORT ATP-BINDING PROTEIN POTA"/>
    <property type="match status" value="1"/>
</dbReference>
<dbReference type="InterPro" id="IPR003593">
    <property type="entry name" value="AAA+_ATPase"/>
</dbReference>
<dbReference type="EMBL" id="CP019445">
    <property type="protein sequence ID" value="APZ04443.1"/>
    <property type="molecule type" value="Genomic_DNA"/>
</dbReference>
<protein>
    <submittedName>
        <fullName evidence="5">Lipase</fullName>
    </submittedName>
</protein>
<dbReference type="AlphaFoldDB" id="A0A807LDU9"/>
<dbReference type="InterPro" id="IPR050093">
    <property type="entry name" value="ABC_SmlMolc_Importer"/>
</dbReference>
<dbReference type="GO" id="GO:0005524">
    <property type="term" value="F:ATP binding"/>
    <property type="evidence" value="ECO:0007669"/>
    <property type="project" value="UniProtKB-KW"/>
</dbReference>
<keyword evidence="3" id="KW-0067">ATP-binding</keyword>
<organism evidence="5 6">
    <name type="scientific">Kosakonia cowanii JCM 10956 = DSM 18146</name>
    <dbReference type="NCBI Taxonomy" id="1300165"/>
    <lineage>
        <taxon>Bacteria</taxon>
        <taxon>Pseudomonadati</taxon>
        <taxon>Pseudomonadota</taxon>
        <taxon>Gammaproteobacteria</taxon>
        <taxon>Enterobacterales</taxon>
        <taxon>Enterobacteriaceae</taxon>
        <taxon>Kosakonia</taxon>
    </lineage>
</organism>
<evidence type="ECO:0000256" key="1">
    <source>
        <dbReference type="ARBA" id="ARBA00022448"/>
    </source>
</evidence>
<dbReference type="GO" id="GO:0015697">
    <property type="term" value="P:quaternary ammonium group transport"/>
    <property type="evidence" value="ECO:0007669"/>
    <property type="project" value="UniProtKB-ARBA"/>
</dbReference>
<proteinExistence type="predicted"/>
<keyword evidence="1" id="KW-0813">Transport</keyword>